<reference evidence="3 4" key="1">
    <citation type="journal article" date="2018" name="Sci. Rep.">
        <title>Genome sequence of the cauliflower mushroom Sparassis crispa (Hanabiratake) and its association with beneficial usage.</title>
        <authorList>
            <person name="Kiyama R."/>
            <person name="Furutani Y."/>
            <person name="Kawaguchi K."/>
            <person name="Nakanishi T."/>
        </authorList>
    </citation>
    <scope>NUCLEOTIDE SEQUENCE [LARGE SCALE GENOMIC DNA]</scope>
</reference>
<dbReference type="PANTHER" id="PTHR47942">
    <property type="entry name" value="TETRATRICOPEPTIDE REPEAT (TPR)-LIKE SUPERFAMILY PROTEIN-RELATED"/>
    <property type="match status" value="1"/>
</dbReference>
<dbReference type="STRING" id="139825.A0A401GAB7"/>
<dbReference type="AlphaFoldDB" id="A0A401GAB7"/>
<keyword evidence="1" id="KW-0677">Repeat</keyword>
<comment type="caution">
    <text evidence="3">The sequence shown here is derived from an EMBL/GenBank/DDBJ whole genome shotgun (WGS) entry which is preliminary data.</text>
</comment>
<dbReference type="EMBL" id="BFAD01000002">
    <property type="protein sequence ID" value="GBE79108.1"/>
    <property type="molecule type" value="Genomic_DNA"/>
</dbReference>
<proteinExistence type="predicted"/>
<organism evidence="3 4">
    <name type="scientific">Sparassis crispa</name>
    <dbReference type="NCBI Taxonomy" id="139825"/>
    <lineage>
        <taxon>Eukaryota</taxon>
        <taxon>Fungi</taxon>
        <taxon>Dikarya</taxon>
        <taxon>Basidiomycota</taxon>
        <taxon>Agaricomycotina</taxon>
        <taxon>Agaricomycetes</taxon>
        <taxon>Polyporales</taxon>
        <taxon>Sparassidaceae</taxon>
        <taxon>Sparassis</taxon>
    </lineage>
</organism>
<dbReference type="PANTHER" id="PTHR47942:SF63">
    <property type="entry name" value="PENTATRICOPEPTIDE REPEAT-CONTAINING PROTEIN"/>
    <property type="match status" value="1"/>
</dbReference>
<evidence type="ECO:0008006" key="5">
    <source>
        <dbReference type="Google" id="ProtNLM"/>
    </source>
</evidence>
<dbReference type="InterPro" id="IPR011990">
    <property type="entry name" value="TPR-like_helical_dom_sf"/>
</dbReference>
<dbReference type="InterPro" id="IPR051222">
    <property type="entry name" value="PPR/CCM1_RNA-binding"/>
</dbReference>
<evidence type="ECO:0000313" key="4">
    <source>
        <dbReference type="Proteomes" id="UP000287166"/>
    </source>
</evidence>
<keyword evidence="4" id="KW-1185">Reference proteome</keyword>
<evidence type="ECO:0000256" key="2">
    <source>
        <dbReference type="SAM" id="MobiDB-lite"/>
    </source>
</evidence>
<feature type="region of interest" description="Disordered" evidence="2">
    <location>
        <begin position="139"/>
        <end position="162"/>
    </location>
</feature>
<sequence>MQCNWSTAANIIPRLGSIIRHSSFTTTSLHKSRTPLGSFFEQPKPRSDCWNRCRINASALLFTFAPSRASAALAIRQDIPSPPANTISASESAIASTSLTAAQLSRAAAQAARLCVKDGKVGDALYLIHSLHHSLYHGPWKSDSHRSKSNTHRSKASQPPLQPIDFGQPVSLRLTAHSFLHGMIRAGYHKKAAKYAEIMMANGLRIRSTTMESIVASLTTADSVLNGVTSKLSRNRLRLPDGPEVLQLRANMIGDRCTRVAFDLLSEARAFGQHRTKRMYDRLISTLLMQGEIIVGSLLFVLLVKDWELQQAKADALQASNGGMKNSAVEACHRRVLRLSPKDAPLSTPYPALEMMRVILKQIDNTLSRDPQGPEDQSYLRAPLQALANLAILLDTGQFRVGNLSPLIRSLYSCPKTDESVWIVRDGKPTRVLAHTYFRDVLSRLLESLKGNAPQRSVRLDLRSYNTLLSYSLRYRLSPALASQVLEHMCVKREPPFIPDVVTYNILLRSGTLLRRIDISDAALRVLRNSTMKSLQEPTVKPLAKGPSGKTPNPAAAIAPLIKSPVRSRLGPALQRLQMEPLNMTLKDGTELNFDLTADAYTLSSYVTHLTSIGMNRVIAKLLFDILPELQIVDHPSWGNLTRQDRRLLKHNSRQACLRRAVEYGPYVFAAILNALRKAGQTGLAERVWFLAKQAEHASWVPEFAPEIRPWCLPVHAYTSMMQCYAAECRKGFHTRRRTYRTLQHGEESELWKPRTTHRLTGWAHFVLKRQRLRLAANKRRQFHLPARRLQSELYKCMMSGGWMIYNALFSFNNVKCPSNVQAPSADARFFNAALELFGRQPHMYARARRSTGSHWKSRLGAARTRYLRYGRLSPRWTPMLDTLAKAMVAAGFSVPLGFREVFIGRWSPGTLSLGRQVHPLDRRPDTFPPVRAAFRPHALPVVRTRGLPLRRRGRTRKRNANVEVI</sequence>
<dbReference type="GeneID" id="38776025"/>
<accession>A0A401GAB7</accession>
<gene>
    <name evidence="3" type="ORF">SCP_0203050</name>
</gene>
<dbReference type="Gene3D" id="1.25.40.10">
    <property type="entry name" value="Tetratricopeptide repeat domain"/>
    <property type="match status" value="1"/>
</dbReference>
<evidence type="ECO:0000256" key="1">
    <source>
        <dbReference type="ARBA" id="ARBA00022737"/>
    </source>
</evidence>
<dbReference type="InParanoid" id="A0A401GAB7"/>
<dbReference type="Proteomes" id="UP000287166">
    <property type="component" value="Unassembled WGS sequence"/>
</dbReference>
<evidence type="ECO:0000313" key="3">
    <source>
        <dbReference type="EMBL" id="GBE79108.1"/>
    </source>
</evidence>
<dbReference type="OrthoDB" id="2554293at2759"/>
<protein>
    <recommendedName>
        <fullName evidence="5">Pentatricopeptide repeat-containing protein</fullName>
    </recommendedName>
</protein>
<dbReference type="RefSeq" id="XP_027610021.1">
    <property type="nucleotide sequence ID" value="XM_027754220.1"/>
</dbReference>
<name>A0A401GAB7_9APHY</name>